<dbReference type="InterPro" id="IPR036942">
    <property type="entry name" value="Beta-barrel_TonB_sf"/>
</dbReference>
<gene>
    <name evidence="17" type="ORF">CAL29_28800</name>
</gene>
<dbReference type="GO" id="GO:0015232">
    <property type="term" value="F:heme transmembrane transporter activity"/>
    <property type="evidence" value="ECO:0007669"/>
    <property type="project" value="InterPro"/>
</dbReference>
<dbReference type="PANTHER" id="PTHR30069">
    <property type="entry name" value="TONB-DEPENDENT OUTER MEMBRANE RECEPTOR"/>
    <property type="match status" value="1"/>
</dbReference>
<feature type="domain" description="TonB-dependent receptor-like beta-barrel" evidence="15">
    <location>
        <begin position="259"/>
        <end position="726"/>
    </location>
</feature>
<evidence type="ECO:0000256" key="9">
    <source>
        <dbReference type="ARBA" id="ARBA00023170"/>
    </source>
</evidence>
<sequence>MAARFRWTPLALAIASTLAVGAEAQEQDLKPASTAAATPATTLAATEMAPVTVTATRRATDALTTPATIDVIDQTQLRENIVTDFRDALRYEPGIAVKQEPRGRGGEAGIEVRGIGGQRLAMLVDGVRLPNGYVAAGANLGQLKLDPASLSRIEILRGPASSLYGSDALAGVVLFHTLSPTDFLDEGRDFAGDAAIGYDGATQSRSTTANLAFRAGPTQTLIGATLREGHELENNDHHVTPNPQDTHEQSFLLKSMVDLGAAQTLTLTGEYYDQTVRTNQRSLAVPIAGGTRIARSSADDDSTRARLGLAYRWDADMGWFDTLTAQVDYQHSTSRERTSELRLPPGGARPLLRDSLLSYREPQWSGSFQLNGHAQLGATTHRWVAGVDLLGKSISLYNDASQRAAAGGASTHVVDGDVYPRKIAPDTDVRNVGFFVEDEISFGDGRLKLTPSARYDYYRLTPRPDEEFANANVTGGKPVSLSKSAVTPRLGLSYEWRPRQVVYANYVTGFRMPTYDQLNRIGQVPVATFIHDFVPAPNLRPERSRGVELGIRGESPAGSYDLTGFYNRYRDFIDTQMIAYIPPGASGGPRAIRRFQSRNIGEVEIYGVEAKGSLSLNQWIDAADRWNLLGAAQWSMGNDKTNDQPLNSIQPFKLVAGLRWDGGAGRYGAQLTGNFVAGKRRVDRDLAQTGPTAPVPLTTAGYATVDMTGYLHVNKRTTLYLAVYNLFDRRYYDWSMVSGLTGNDARLAAYTAPGRTVSANLRVTF</sequence>
<evidence type="ECO:0000256" key="4">
    <source>
        <dbReference type="ARBA" id="ARBA00022452"/>
    </source>
</evidence>
<evidence type="ECO:0000256" key="2">
    <source>
        <dbReference type="ARBA" id="ARBA00009810"/>
    </source>
</evidence>
<dbReference type="OrthoDB" id="9764669at2"/>
<dbReference type="InterPro" id="IPR039426">
    <property type="entry name" value="TonB-dep_rcpt-like"/>
</dbReference>
<accession>A0A261S4H7</accession>
<dbReference type="InterPro" id="IPR037066">
    <property type="entry name" value="Plug_dom_sf"/>
</dbReference>
<keyword evidence="5 11" id="KW-0812">Transmembrane</keyword>
<comment type="caution">
    <text evidence="17">The sequence shown here is derived from an EMBL/GenBank/DDBJ whole genome shotgun (WGS) entry which is preliminary data.</text>
</comment>
<evidence type="ECO:0000256" key="3">
    <source>
        <dbReference type="ARBA" id="ARBA00022448"/>
    </source>
</evidence>
<reference evidence="18" key="1">
    <citation type="submission" date="2017-05" db="EMBL/GenBank/DDBJ databases">
        <title>Complete and WGS of Bordetella genogroups.</title>
        <authorList>
            <person name="Spilker T."/>
            <person name="Lipuma J."/>
        </authorList>
    </citation>
    <scope>NUCLEOTIDE SEQUENCE [LARGE SCALE GENOMIC DNA]</scope>
    <source>
        <strain evidence="18">AU16122</strain>
    </source>
</reference>
<dbReference type="EMBL" id="NEVM01000005">
    <property type="protein sequence ID" value="OZI31862.1"/>
    <property type="molecule type" value="Genomic_DNA"/>
</dbReference>
<evidence type="ECO:0000256" key="14">
    <source>
        <dbReference type="SAM" id="SignalP"/>
    </source>
</evidence>
<dbReference type="Gene3D" id="2.40.170.20">
    <property type="entry name" value="TonB-dependent receptor, beta-barrel domain"/>
    <property type="match status" value="1"/>
</dbReference>
<dbReference type="InterPro" id="IPR000531">
    <property type="entry name" value="Beta-barrel_TonB"/>
</dbReference>
<name>A0A261S4H7_9BORD</name>
<comment type="subcellular location">
    <subcellularLocation>
        <location evidence="1 11">Cell outer membrane</location>
        <topology evidence="1 11">Multi-pass membrane protein</topology>
    </subcellularLocation>
</comment>
<evidence type="ECO:0000256" key="13">
    <source>
        <dbReference type="RuleBase" id="RU003357"/>
    </source>
</evidence>
<evidence type="ECO:0000259" key="16">
    <source>
        <dbReference type="Pfam" id="PF07715"/>
    </source>
</evidence>
<keyword evidence="3 11" id="KW-0813">Transport</keyword>
<proteinExistence type="inferred from homology"/>
<keyword evidence="9" id="KW-0675">Receptor</keyword>
<keyword evidence="10 11" id="KW-0998">Cell outer membrane</keyword>
<keyword evidence="4 11" id="KW-1134">Transmembrane beta strand</keyword>
<evidence type="ECO:0008006" key="19">
    <source>
        <dbReference type="Google" id="ProtNLM"/>
    </source>
</evidence>
<dbReference type="InterPro" id="IPR012910">
    <property type="entry name" value="Plug_dom"/>
</dbReference>
<dbReference type="InterPro" id="IPR010949">
    <property type="entry name" value="TonB_Hb/transfer/lactofer_rcpt"/>
</dbReference>
<dbReference type="InterPro" id="IPR010917">
    <property type="entry name" value="TonB_rcpt_CS"/>
</dbReference>
<evidence type="ECO:0000313" key="18">
    <source>
        <dbReference type="Proteomes" id="UP000216020"/>
    </source>
</evidence>
<evidence type="ECO:0000256" key="11">
    <source>
        <dbReference type="PROSITE-ProRule" id="PRU01360"/>
    </source>
</evidence>
<dbReference type="GO" id="GO:0044718">
    <property type="term" value="P:siderophore transmembrane transport"/>
    <property type="evidence" value="ECO:0007669"/>
    <property type="project" value="TreeGrafter"/>
</dbReference>
<keyword evidence="8 11" id="KW-0472">Membrane</keyword>
<dbReference type="Proteomes" id="UP000216020">
    <property type="component" value="Unassembled WGS sequence"/>
</dbReference>
<feature type="domain" description="TonB-dependent receptor plug" evidence="16">
    <location>
        <begin position="63"/>
        <end position="172"/>
    </location>
</feature>
<dbReference type="PROSITE" id="PS01156">
    <property type="entry name" value="TONB_DEPENDENT_REC_2"/>
    <property type="match status" value="1"/>
</dbReference>
<dbReference type="Gene3D" id="2.170.130.10">
    <property type="entry name" value="TonB-dependent receptor, plug domain"/>
    <property type="match status" value="1"/>
</dbReference>
<evidence type="ECO:0000256" key="12">
    <source>
        <dbReference type="PROSITE-ProRule" id="PRU10144"/>
    </source>
</evidence>
<protein>
    <recommendedName>
        <fullName evidence="19">TonB-dependent receptor</fullName>
    </recommendedName>
</protein>
<evidence type="ECO:0000256" key="6">
    <source>
        <dbReference type="ARBA" id="ARBA00022729"/>
    </source>
</evidence>
<dbReference type="PROSITE" id="PS52016">
    <property type="entry name" value="TONB_DEPENDENT_REC_3"/>
    <property type="match status" value="1"/>
</dbReference>
<feature type="signal peptide" evidence="14">
    <location>
        <begin position="1"/>
        <end position="24"/>
    </location>
</feature>
<evidence type="ECO:0000259" key="15">
    <source>
        <dbReference type="Pfam" id="PF00593"/>
    </source>
</evidence>
<dbReference type="SUPFAM" id="SSF56935">
    <property type="entry name" value="Porins"/>
    <property type="match status" value="1"/>
</dbReference>
<dbReference type="RefSeq" id="WP_094856268.1">
    <property type="nucleotide sequence ID" value="NZ_NEVM01000005.1"/>
</dbReference>
<evidence type="ECO:0000256" key="10">
    <source>
        <dbReference type="ARBA" id="ARBA00023237"/>
    </source>
</evidence>
<dbReference type="GO" id="GO:0015344">
    <property type="term" value="F:siderophore uptake transmembrane transporter activity"/>
    <property type="evidence" value="ECO:0007669"/>
    <property type="project" value="TreeGrafter"/>
</dbReference>
<organism evidence="17 18">
    <name type="scientific">Bordetella genomosp. 10</name>
    <dbReference type="NCBI Taxonomy" id="1416804"/>
    <lineage>
        <taxon>Bacteria</taxon>
        <taxon>Pseudomonadati</taxon>
        <taxon>Pseudomonadota</taxon>
        <taxon>Betaproteobacteria</taxon>
        <taxon>Burkholderiales</taxon>
        <taxon>Alcaligenaceae</taxon>
        <taxon>Bordetella</taxon>
    </lineage>
</organism>
<keyword evidence="18" id="KW-1185">Reference proteome</keyword>
<evidence type="ECO:0000256" key="8">
    <source>
        <dbReference type="ARBA" id="ARBA00023136"/>
    </source>
</evidence>
<evidence type="ECO:0000256" key="7">
    <source>
        <dbReference type="ARBA" id="ARBA00023077"/>
    </source>
</evidence>
<evidence type="ECO:0000313" key="17">
    <source>
        <dbReference type="EMBL" id="OZI31862.1"/>
    </source>
</evidence>
<dbReference type="PANTHER" id="PTHR30069:SF29">
    <property type="entry name" value="HEMOGLOBIN AND HEMOGLOBIN-HAPTOGLOBIN-BINDING PROTEIN 1-RELATED"/>
    <property type="match status" value="1"/>
</dbReference>
<dbReference type="NCBIfam" id="TIGR01785">
    <property type="entry name" value="TonB-hemin"/>
    <property type="match status" value="1"/>
</dbReference>
<feature type="short sequence motif" description="TonB C-terminal box" evidence="12">
    <location>
        <begin position="748"/>
        <end position="765"/>
    </location>
</feature>
<evidence type="ECO:0000256" key="5">
    <source>
        <dbReference type="ARBA" id="ARBA00022692"/>
    </source>
</evidence>
<dbReference type="Pfam" id="PF07715">
    <property type="entry name" value="Plug"/>
    <property type="match status" value="1"/>
</dbReference>
<comment type="similarity">
    <text evidence="2 11 13">Belongs to the TonB-dependent receptor family.</text>
</comment>
<dbReference type="GO" id="GO:0009279">
    <property type="term" value="C:cell outer membrane"/>
    <property type="evidence" value="ECO:0007669"/>
    <property type="project" value="UniProtKB-SubCell"/>
</dbReference>
<dbReference type="AlphaFoldDB" id="A0A261S4H7"/>
<dbReference type="NCBIfam" id="TIGR01786">
    <property type="entry name" value="TonB-hemlactrns"/>
    <property type="match status" value="1"/>
</dbReference>
<feature type="chain" id="PRO_5012514835" description="TonB-dependent receptor" evidence="14">
    <location>
        <begin position="25"/>
        <end position="765"/>
    </location>
</feature>
<dbReference type="Pfam" id="PF00593">
    <property type="entry name" value="TonB_dep_Rec_b-barrel"/>
    <property type="match status" value="1"/>
</dbReference>
<dbReference type="InterPro" id="IPR011276">
    <property type="entry name" value="TonB_haem/Hb_rcpt"/>
</dbReference>
<dbReference type="CDD" id="cd01347">
    <property type="entry name" value="ligand_gated_channel"/>
    <property type="match status" value="1"/>
</dbReference>
<keyword evidence="7 13" id="KW-0798">TonB box</keyword>
<evidence type="ECO:0000256" key="1">
    <source>
        <dbReference type="ARBA" id="ARBA00004571"/>
    </source>
</evidence>
<keyword evidence="6 14" id="KW-0732">Signal</keyword>